<reference evidence="1" key="2">
    <citation type="submission" date="2021-04" db="EMBL/GenBank/DDBJ databases">
        <authorList>
            <person name="Gilroy R."/>
        </authorList>
    </citation>
    <scope>NUCLEOTIDE SEQUENCE</scope>
    <source>
        <strain evidence="1">ChiSxjej6B18-287</strain>
    </source>
</reference>
<protein>
    <submittedName>
        <fullName evidence="1">Uncharacterized protein</fullName>
    </submittedName>
</protein>
<proteinExistence type="predicted"/>
<dbReference type="Proteomes" id="UP000823893">
    <property type="component" value="Unassembled WGS sequence"/>
</dbReference>
<comment type="caution">
    <text evidence="1">The sequence shown here is derived from an EMBL/GenBank/DDBJ whole genome shotgun (WGS) entry which is preliminary data.</text>
</comment>
<accession>A0A9D2N7X3</accession>
<dbReference type="EMBL" id="DWWV01000203">
    <property type="protein sequence ID" value="HJC12037.1"/>
    <property type="molecule type" value="Genomic_DNA"/>
</dbReference>
<feature type="non-terminal residue" evidence="1">
    <location>
        <position position="1"/>
    </location>
</feature>
<evidence type="ECO:0000313" key="1">
    <source>
        <dbReference type="EMBL" id="HJC12037.1"/>
    </source>
</evidence>
<reference evidence="1" key="1">
    <citation type="journal article" date="2021" name="PeerJ">
        <title>Extensive microbial diversity within the chicken gut microbiome revealed by metagenomics and culture.</title>
        <authorList>
            <person name="Gilroy R."/>
            <person name="Ravi A."/>
            <person name="Getino M."/>
            <person name="Pursley I."/>
            <person name="Horton D.L."/>
            <person name="Alikhan N.F."/>
            <person name="Baker D."/>
            <person name="Gharbi K."/>
            <person name="Hall N."/>
            <person name="Watson M."/>
            <person name="Adriaenssens E.M."/>
            <person name="Foster-Nyarko E."/>
            <person name="Jarju S."/>
            <person name="Secka A."/>
            <person name="Antonio M."/>
            <person name="Oren A."/>
            <person name="Chaudhuri R.R."/>
            <person name="La Ragione R."/>
            <person name="Hildebrand F."/>
            <person name="Pallen M.J."/>
        </authorList>
    </citation>
    <scope>NUCLEOTIDE SEQUENCE</scope>
    <source>
        <strain evidence="1">ChiSxjej6B18-287</strain>
    </source>
</reference>
<dbReference type="AlphaFoldDB" id="A0A9D2N7X3"/>
<name>A0A9D2N7X3_9FIRM</name>
<sequence length="68" mass="7599">IIVKRFLAIESLDLAGEQTGNGIFKKNCFLIMQSGFLWILREEQIAAASASFVACLHNQSHSSFRDLL</sequence>
<evidence type="ECO:0000313" key="2">
    <source>
        <dbReference type="Proteomes" id="UP000823893"/>
    </source>
</evidence>
<organism evidence="1 2">
    <name type="scientific">Candidatus Blautia merdigallinarum</name>
    <dbReference type="NCBI Taxonomy" id="2838495"/>
    <lineage>
        <taxon>Bacteria</taxon>
        <taxon>Bacillati</taxon>
        <taxon>Bacillota</taxon>
        <taxon>Clostridia</taxon>
        <taxon>Lachnospirales</taxon>
        <taxon>Lachnospiraceae</taxon>
        <taxon>Blautia</taxon>
    </lineage>
</organism>
<gene>
    <name evidence="1" type="ORF">H9935_14805</name>
</gene>